<keyword evidence="4" id="KW-1185">Reference proteome</keyword>
<reference evidence="3 4" key="1">
    <citation type="submission" date="2021-06" db="EMBL/GenBank/DDBJ databases">
        <title>Sphingomonas sp. XMGL2, whole genome shotgun sequencing project.</title>
        <authorList>
            <person name="Zhao G."/>
            <person name="Shen L."/>
        </authorList>
    </citation>
    <scope>NUCLEOTIDE SEQUENCE [LARGE SCALE GENOMIC DNA]</scope>
    <source>
        <strain evidence="3 4">XMGL2</strain>
    </source>
</reference>
<dbReference type="InterPro" id="IPR053189">
    <property type="entry name" value="Clp_protease_adapter_ClpF"/>
</dbReference>
<sequence length="127" mass="14543">MVPDRISHPVDPADALGAPAVAHARFAIGDVVRHRLFPFRGVVFDVDPVFANSEEWYQAIPEEVRPRKDQPFYHLLAENAESNYVAYVSQQNLEHDETLEPVDHPAIAGIFDGFDGSRYRLRREHRH</sequence>
<dbReference type="PANTHER" id="PTHR48439:SF1">
    <property type="entry name" value="HEMIMETHYLATED DNA-BINDING DOMAIN-CONTAINING PROTEIN"/>
    <property type="match status" value="1"/>
</dbReference>
<dbReference type="Pfam" id="PF08755">
    <property type="entry name" value="YccV-like"/>
    <property type="match status" value="1"/>
</dbReference>
<dbReference type="PANTHER" id="PTHR48439">
    <property type="entry name" value="HEMIMETHYLATED DNA-BINDING DOMAIN-CONTAINING PROTEIN"/>
    <property type="match status" value="1"/>
</dbReference>
<dbReference type="NCBIfam" id="TIGR02097">
    <property type="entry name" value="yccV"/>
    <property type="match status" value="1"/>
</dbReference>
<dbReference type="Proteomes" id="UP000776276">
    <property type="component" value="Unassembled WGS sequence"/>
</dbReference>
<proteinExistence type="predicted"/>
<dbReference type="SMART" id="SM00992">
    <property type="entry name" value="YccV-like"/>
    <property type="match status" value="1"/>
</dbReference>
<evidence type="ECO:0000313" key="3">
    <source>
        <dbReference type="EMBL" id="MBU3078632.1"/>
    </source>
</evidence>
<keyword evidence="3" id="KW-0346">Stress response</keyword>
<evidence type="ECO:0000256" key="1">
    <source>
        <dbReference type="NCBIfam" id="TIGR02097"/>
    </source>
</evidence>
<dbReference type="EMBL" id="JAHKRT010000006">
    <property type="protein sequence ID" value="MBU3078632.1"/>
    <property type="molecule type" value="Genomic_DNA"/>
</dbReference>
<protein>
    <recommendedName>
        <fullName evidence="1">Heat shock protein HspQ</fullName>
    </recommendedName>
</protein>
<feature type="domain" description="Hemimethylated DNA-binding" evidence="2">
    <location>
        <begin position="23"/>
        <end position="122"/>
    </location>
</feature>
<name>A0ABS6BK12_9SPHN</name>
<dbReference type="RefSeq" id="WP_216325174.1">
    <property type="nucleotide sequence ID" value="NZ_JAHKRT010000006.1"/>
</dbReference>
<comment type="caution">
    <text evidence="3">The sequence shown here is derived from an EMBL/GenBank/DDBJ whole genome shotgun (WGS) entry which is preliminary data.</text>
</comment>
<evidence type="ECO:0000313" key="4">
    <source>
        <dbReference type="Proteomes" id="UP000776276"/>
    </source>
</evidence>
<gene>
    <name evidence="3" type="primary">hspQ</name>
    <name evidence="3" type="ORF">KOF26_12205</name>
</gene>
<dbReference type="InterPro" id="IPR011722">
    <property type="entry name" value="Hemimethylated_DNA-bd_dom"/>
</dbReference>
<organism evidence="3 4">
    <name type="scientific">Sphingomonas quercus</name>
    <dbReference type="NCBI Taxonomy" id="2842451"/>
    <lineage>
        <taxon>Bacteria</taxon>
        <taxon>Pseudomonadati</taxon>
        <taxon>Pseudomonadota</taxon>
        <taxon>Alphaproteobacteria</taxon>
        <taxon>Sphingomonadales</taxon>
        <taxon>Sphingomonadaceae</taxon>
        <taxon>Sphingomonas</taxon>
    </lineage>
</organism>
<accession>A0ABS6BK12</accession>
<evidence type="ECO:0000259" key="2">
    <source>
        <dbReference type="SMART" id="SM00992"/>
    </source>
</evidence>